<evidence type="ECO:0000256" key="4">
    <source>
        <dbReference type="ARBA" id="ARBA00022989"/>
    </source>
</evidence>
<dbReference type="AlphaFoldDB" id="A0A0G1UUE7"/>
<evidence type="ECO:0000256" key="3">
    <source>
        <dbReference type="ARBA" id="ARBA00022692"/>
    </source>
</evidence>
<evidence type="ECO:0000256" key="2">
    <source>
        <dbReference type="ARBA" id="ARBA00022475"/>
    </source>
</evidence>
<evidence type="ECO:0000259" key="9">
    <source>
        <dbReference type="Pfam" id="PF12704"/>
    </source>
</evidence>
<dbReference type="InterPro" id="IPR025857">
    <property type="entry name" value="MacB_PCD"/>
</dbReference>
<feature type="transmembrane region" description="Helical" evidence="7">
    <location>
        <begin position="362"/>
        <end position="386"/>
    </location>
</feature>
<reference evidence="10 11" key="1">
    <citation type="journal article" date="2015" name="Nature">
        <title>rRNA introns, odd ribosomes, and small enigmatic genomes across a large radiation of phyla.</title>
        <authorList>
            <person name="Brown C.T."/>
            <person name="Hug L.A."/>
            <person name="Thomas B.C."/>
            <person name="Sharon I."/>
            <person name="Castelle C.J."/>
            <person name="Singh A."/>
            <person name="Wilkins M.J."/>
            <person name="Williams K.H."/>
            <person name="Banfield J.F."/>
        </authorList>
    </citation>
    <scope>NUCLEOTIDE SEQUENCE [LARGE SCALE GENOMIC DNA]</scope>
</reference>
<comment type="similarity">
    <text evidence="6">Belongs to the ABC-4 integral membrane protein family.</text>
</comment>
<evidence type="ECO:0000313" key="10">
    <source>
        <dbReference type="EMBL" id="KKU61350.1"/>
    </source>
</evidence>
<evidence type="ECO:0000256" key="7">
    <source>
        <dbReference type="SAM" id="Phobius"/>
    </source>
</evidence>
<evidence type="ECO:0000256" key="1">
    <source>
        <dbReference type="ARBA" id="ARBA00004651"/>
    </source>
</evidence>
<accession>A0A0G1UUE7</accession>
<evidence type="ECO:0000256" key="5">
    <source>
        <dbReference type="ARBA" id="ARBA00023136"/>
    </source>
</evidence>
<keyword evidence="5 7" id="KW-0472">Membrane</keyword>
<dbReference type="EMBL" id="LCNT01000003">
    <property type="protein sequence ID" value="KKU61350.1"/>
    <property type="molecule type" value="Genomic_DNA"/>
</dbReference>
<keyword evidence="2" id="KW-1003">Cell membrane</keyword>
<dbReference type="GO" id="GO:0022857">
    <property type="term" value="F:transmembrane transporter activity"/>
    <property type="evidence" value="ECO:0007669"/>
    <property type="project" value="TreeGrafter"/>
</dbReference>
<organism evidence="10 11">
    <name type="scientific">Candidatus Beckwithbacteria bacterium GW2011_GWB1_47_15</name>
    <dbReference type="NCBI Taxonomy" id="1618371"/>
    <lineage>
        <taxon>Bacteria</taxon>
        <taxon>Candidatus Beckwithiibacteriota</taxon>
    </lineage>
</organism>
<evidence type="ECO:0000256" key="6">
    <source>
        <dbReference type="ARBA" id="ARBA00038076"/>
    </source>
</evidence>
<comment type="subcellular location">
    <subcellularLocation>
        <location evidence="1">Cell membrane</location>
        <topology evidence="1">Multi-pass membrane protein</topology>
    </subcellularLocation>
</comment>
<dbReference type="GO" id="GO:0005886">
    <property type="term" value="C:plasma membrane"/>
    <property type="evidence" value="ECO:0007669"/>
    <property type="project" value="UniProtKB-SubCell"/>
</dbReference>
<dbReference type="PANTHER" id="PTHR30572:SF4">
    <property type="entry name" value="ABC TRANSPORTER PERMEASE YTRF"/>
    <property type="match status" value="1"/>
</dbReference>
<evidence type="ECO:0000259" key="8">
    <source>
        <dbReference type="Pfam" id="PF02687"/>
    </source>
</evidence>
<dbReference type="InterPro" id="IPR003838">
    <property type="entry name" value="ABC3_permease_C"/>
</dbReference>
<dbReference type="Pfam" id="PF12704">
    <property type="entry name" value="MacB_PCD"/>
    <property type="match status" value="1"/>
</dbReference>
<proteinExistence type="inferred from homology"/>
<dbReference type="Pfam" id="PF02687">
    <property type="entry name" value="FtsX"/>
    <property type="match status" value="1"/>
</dbReference>
<feature type="transmembrane region" description="Helical" evidence="7">
    <location>
        <begin position="25"/>
        <end position="48"/>
    </location>
</feature>
<gene>
    <name evidence="10" type="ORF">UX85_C0003G0009</name>
</gene>
<sequence>MKPDTLSDIFTTAIASFKRNKIRTVLTSLGITIGVMSVVLLIGLGVGLKNYLSDQFESLGSNLVIVFPGNVFSDEGGLGGGFGPGFAGGATFDEKDYLNLKKIPQADYVVPQFFRSLPVTANGESQLGYVEGVTADAFKILNLSQAYGQAFEATDVNRKTKVAVLGFAIAEKLFSSPEKAVGKTIITGNQRLKVIGVNAKKGDREMDNIVLLPYTTTFGRLNPNKTFFTIFFGVNDEANIASVINQAEKILAKRYDEDSFSVTEQTEILSTVNQVFGIVNAILVAIGSISLLVGGIGIMNIMYATVTERTKEVGIRRAIGATRQDILSQFLSESVVLSVLGGLIGLALASLIILVIRQFFPAAINLLSVVIAFSVSTAIGVFFGVFPAKRAANLPPIEAIRYE</sequence>
<comment type="caution">
    <text evidence="10">The sequence shown here is derived from an EMBL/GenBank/DDBJ whole genome shotgun (WGS) entry which is preliminary data.</text>
</comment>
<feature type="domain" description="MacB-like periplasmic core" evidence="9">
    <location>
        <begin position="24"/>
        <end position="249"/>
    </location>
</feature>
<dbReference type="Proteomes" id="UP000033860">
    <property type="component" value="Unassembled WGS sequence"/>
</dbReference>
<feature type="transmembrane region" description="Helical" evidence="7">
    <location>
        <begin position="275"/>
        <end position="301"/>
    </location>
</feature>
<keyword evidence="4 7" id="KW-1133">Transmembrane helix</keyword>
<dbReference type="PANTHER" id="PTHR30572">
    <property type="entry name" value="MEMBRANE COMPONENT OF TRANSPORTER-RELATED"/>
    <property type="match status" value="1"/>
</dbReference>
<feature type="domain" description="ABC3 transporter permease C-terminal" evidence="8">
    <location>
        <begin position="286"/>
        <end position="396"/>
    </location>
</feature>
<protein>
    <submittedName>
        <fullName evidence="10">Efflux ABC transporter, permease protein</fullName>
    </submittedName>
</protein>
<feature type="transmembrane region" description="Helical" evidence="7">
    <location>
        <begin position="335"/>
        <end position="356"/>
    </location>
</feature>
<evidence type="ECO:0000313" key="11">
    <source>
        <dbReference type="Proteomes" id="UP000033860"/>
    </source>
</evidence>
<dbReference type="InterPro" id="IPR050250">
    <property type="entry name" value="Macrolide_Exporter_MacB"/>
</dbReference>
<keyword evidence="3 7" id="KW-0812">Transmembrane</keyword>
<name>A0A0G1UUE7_9BACT</name>